<dbReference type="GO" id="GO:0005737">
    <property type="term" value="C:cytoplasm"/>
    <property type="evidence" value="ECO:0007669"/>
    <property type="project" value="UniProtKB-SubCell"/>
</dbReference>
<evidence type="ECO:0000256" key="2">
    <source>
        <dbReference type="ARBA" id="ARBA00022490"/>
    </source>
</evidence>
<accession>A0A250B0V6</accession>
<dbReference type="PANTHER" id="PTHR23419:SF8">
    <property type="entry name" value="FI09726P"/>
    <property type="match status" value="1"/>
</dbReference>
<keyword evidence="7" id="KW-1185">Reference proteome</keyword>
<name>A0A250B0V6_9GAMM</name>
<dbReference type="SUPFAM" id="SSF54913">
    <property type="entry name" value="GlnB-like"/>
    <property type="match status" value="1"/>
</dbReference>
<dbReference type="RefSeq" id="WP_095846199.1">
    <property type="nucleotide sequence ID" value="NZ_CAMKXY010000229.1"/>
</dbReference>
<evidence type="ECO:0000256" key="4">
    <source>
        <dbReference type="ARBA" id="ARBA00023008"/>
    </source>
</evidence>
<comment type="subunit">
    <text evidence="5">Homotrimer.</text>
</comment>
<dbReference type="InterPro" id="IPR011322">
    <property type="entry name" value="N-reg_PII-like_a/b"/>
</dbReference>
<dbReference type="EMBL" id="CP014136">
    <property type="protein sequence ID" value="ATA19592.1"/>
    <property type="molecule type" value="Genomic_DNA"/>
</dbReference>
<dbReference type="NCBIfam" id="NF007930">
    <property type="entry name" value="PRK10645.1"/>
    <property type="match status" value="1"/>
</dbReference>
<proteinExistence type="inferred from homology"/>
<feature type="binding site" evidence="5">
    <location>
        <position position="78"/>
    </location>
    <ligand>
        <name>Cu cation</name>
        <dbReference type="ChEBI" id="CHEBI:23378"/>
    </ligand>
</feature>
<dbReference type="Proteomes" id="UP000217182">
    <property type="component" value="Chromosome"/>
</dbReference>
<dbReference type="Pfam" id="PF03091">
    <property type="entry name" value="CutA1"/>
    <property type="match status" value="1"/>
</dbReference>
<evidence type="ECO:0000313" key="7">
    <source>
        <dbReference type="Proteomes" id="UP000217182"/>
    </source>
</evidence>
<reference evidence="6 7" key="1">
    <citation type="submission" date="2016-01" db="EMBL/GenBank/DDBJ databases">
        <authorList>
            <person name="Oliw E.H."/>
        </authorList>
    </citation>
    <scope>NUCLEOTIDE SEQUENCE [LARGE SCALE GENOMIC DNA]</scope>
    <source>
        <strain evidence="6 7">FRB97</strain>
    </source>
</reference>
<dbReference type="KEGG" id="gqu:AWC35_09695"/>
<dbReference type="HAMAP" id="MF_01160">
    <property type="entry name" value="CutA"/>
    <property type="match status" value="1"/>
</dbReference>
<dbReference type="InterPro" id="IPR004323">
    <property type="entry name" value="Ion_tolerance_CutA"/>
</dbReference>
<evidence type="ECO:0000256" key="3">
    <source>
        <dbReference type="ARBA" id="ARBA00022723"/>
    </source>
</evidence>
<comment type="cofactor">
    <cofactor evidence="5">
        <name>Cu cation</name>
        <dbReference type="ChEBI" id="CHEBI:23378"/>
    </cofactor>
    <text evidence="5">Binds 1 copper ion per subunit.</text>
</comment>
<sequence>MPDCDAVIILCTAPDEACAQALAERVLNEKLAACATLLPGARSLYYWEGQLEQAQEVQMLLKSDRHHQQALLECLKTHHPYQTPELLVVPVMAGEKDYLLWINASLN</sequence>
<evidence type="ECO:0000256" key="5">
    <source>
        <dbReference type="HAMAP-Rule" id="MF_01160"/>
    </source>
</evidence>
<dbReference type="PANTHER" id="PTHR23419">
    <property type="entry name" value="DIVALENT CATION TOLERANCE CUTA-RELATED"/>
    <property type="match status" value="1"/>
</dbReference>
<dbReference type="Gene3D" id="3.30.70.120">
    <property type="match status" value="1"/>
</dbReference>
<gene>
    <name evidence="5" type="primary">cutA</name>
    <name evidence="6" type="ORF">AWC35_09695</name>
</gene>
<organism evidence="6 7">
    <name type="scientific">Gibbsiella quercinecans</name>
    <dbReference type="NCBI Taxonomy" id="929813"/>
    <lineage>
        <taxon>Bacteria</taxon>
        <taxon>Pseudomonadati</taxon>
        <taxon>Pseudomonadota</taxon>
        <taxon>Gammaproteobacteria</taxon>
        <taxon>Enterobacterales</taxon>
        <taxon>Yersiniaceae</taxon>
        <taxon>Gibbsiella</taxon>
    </lineage>
</organism>
<comment type="subcellular location">
    <subcellularLocation>
        <location evidence="5">Cytoplasm</location>
    </subcellularLocation>
</comment>
<dbReference type="InterPro" id="IPR023700">
    <property type="entry name" value="CutA_Enterobact"/>
</dbReference>
<evidence type="ECO:0000313" key="6">
    <source>
        <dbReference type="EMBL" id="ATA19592.1"/>
    </source>
</evidence>
<protein>
    <recommendedName>
        <fullName evidence="5">Divalent-cation tolerance protein CutA</fullName>
    </recommendedName>
</protein>
<keyword evidence="3 5" id="KW-0479">Metal-binding</keyword>
<dbReference type="AlphaFoldDB" id="A0A250B0V6"/>
<dbReference type="OrthoDB" id="37622at2"/>
<comment type="similarity">
    <text evidence="1 5">Belongs to the CutA family.</text>
</comment>
<comment type="function">
    <text evidence="5">Involved in resistance toward heavy metals.</text>
</comment>
<dbReference type="GO" id="GO:0005507">
    <property type="term" value="F:copper ion binding"/>
    <property type="evidence" value="ECO:0007669"/>
    <property type="project" value="UniProtKB-UniRule"/>
</dbReference>
<evidence type="ECO:0000256" key="1">
    <source>
        <dbReference type="ARBA" id="ARBA00010169"/>
    </source>
</evidence>
<feature type="binding site" evidence="5">
    <location>
        <position position="11"/>
    </location>
    <ligand>
        <name>Cu cation</name>
        <dbReference type="ChEBI" id="CHEBI:23378"/>
    </ligand>
</feature>
<keyword evidence="4 5" id="KW-0186">Copper</keyword>
<dbReference type="InterPro" id="IPR015867">
    <property type="entry name" value="N-reg_PII/ATP_PRibTrfase_C"/>
</dbReference>
<feature type="binding site" evidence="5">
    <location>
        <position position="79"/>
    </location>
    <ligand>
        <name>Cu cation</name>
        <dbReference type="ChEBI" id="CHEBI:23378"/>
    </ligand>
</feature>
<dbReference type="GO" id="GO:0010038">
    <property type="term" value="P:response to metal ion"/>
    <property type="evidence" value="ECO:0007669"/>
    <property type="project" value="InterPro"/>
</dbReference>
<keyword evidence="2 5" id="KW-0963">Cytoplasm</keyword>